<dbReference type="EMBL" id="MBFS01002340">
    <property type="protein sequence ID" value="PVU98825.1"/>
    <property type="molecule type" value="Genomic_DNA"/>
</dbReference>
<evidence type="ECO:0000313" key="5">
    <source>
        <dbReference type="EMBL" id="PVU98825.1"/>
    </source>
</evidence>
<dbReference type="PANTHER" id="PTHR11764">
    <property type="entry name" value="TERPENE CYCLASE/MUTASE FAMILY MEMBER"/>
    <property type="match status" value="1"/>
</dbReference>
<dbReference type="GO" id="GO:0000250">
    <property type="term" value="F:lanosterol synthase activity"/>
    <property type="evidence" value="ECO:0007669"/>
    <property type="project" value="TreeGrafter"/>
</dbReference>
<evidence type="ECO:0008006" key="7">
    <source>
        <dbReference type="Google" id="ProtNLM"/>
    </source>
</evidence>
<dbReference type="Gene3D" id="1.50.10.20">
    <property type="match status" value="2"/>
</dbReference>
<dbReference type="STRING" id="133381.A0A2T9Z2K4"/>
<comment type="caution">
    <text evidence="5">The sequence shown here is derived from an EMBL/GenBank/DDBJ whole genome shotgun (WGS) entry which is preliminary data.</text>
</comment>
<dbReference type="GO" id="GO:0016104">
    <property type="term" value="P:triterpenoid biosynthetic process"/>
    <property type="evidence" value="ECO:0007669"/>
    <property type="project" value="InterPro"/>
</dbReference>
<dbReference type="GO" id="GO:0006695">
    <property type="term" value="P:cholesterol biosynthetic process"/>
    <property type="evidence" value="ECO:0007669"/>
    <property type="project" value="TreeGrafter"/>
</dbReference>
<evidence type="ECO:0000313" key="6">
    <source>
        <dbReference type="Proteomes" id="UP000245609"/>
    </source>
</evidence>
<evidence type="ECO:0000256" key="2">
    <source>
        <dbReference type="ARBA" id="ARBA00022737"/>
    </source>
</evidence>
<dbReference type="AlphaFoldDB" id="A0A2T9Z2K4"/>
<feature type="domain" description="Squalene cyclase N-terminal" evidence="4">
    <location>
        <begin position="79"/>
        <end position="219"/>
    </location>
</feature>
<dbReference type="OrthoDB" id="21502at2759"/>
<dbReference type="InterPro" id="IPR018333">
    <property type="entry name" value="Squalene_cyclase"/>
</dbReference>
<organism evidence="5 6">
    <name type="scientific">Smittium megazygosporum</name>
    <dbReference type="NCBI Taxonomy" id="133381"/>
    <lineage>
        <taxon>Eukaryota</taxon>
        <taxon>Fungi</taxon>
        <taxon>Fungi incertae sedis</taxon>
        <taxon>Zoopagomycota</taxon>
        <taxon>Kickxellomycotina</taxon>
        <taxon>Harpellomycetes</taxon>
        <taxon>Harpellales</taxon>
        <taxon>Legeriomycetaceae</taxon>
        <taxon>Smittium</taxon>
    </lineage>
</organism>
<dbReference type="SUPFAM" id="SSF48239">
    <property type="entry name" value="Terpenoid cyclases/Protein prenyltransferases"/>
    <property type="match status" value="2"/>
</dbReference>
<dbReference type="GO" id="GO:0005811">
    <property type="term" value="C:lipid droplet"/>
    <property type="evidence" value="ECO:0007669"/>
    <property type="project" value="InterPro"/>
</dbReference>
<reference evidence="5 6" key="1">
    <citation type="journal article" date="2018" name="MBio">
        <title>Comparative Genomics Reveals the Core Gene Toolbox for the Fungus-Insect Symbiosis.</title>
        <authorList>
            <person name="Wang Y."/>
            <person name="Stata M."/>
            <person name="Wang W."/>
            <person name="Stajich J.E."/>
            <person name="White M.M."/>
            <person name="Moncalvo J.M."/>
        </authorList>
    </citation>
    <scope>NUCLEOTIDE SEQUENCE [LARGE SCALE GENOMIC DNA]</scope>
    <source>
        <strain evidence="5 6">SC-DP-2</strain>
    </source>
</reference>
<sequence length="586" mass="66312">MDNLNTSPLAEEFQTDLSRWRLVGEEGRHVWEYIDDDAQLLERPQSFIEKYWVGLPFESQILKTPKNSREAASNGFKFFKRLQVSDGHWAGAYDGPMFITGGLVFSDYICNIPISEPRKKEFIRYLLNKANPQDGGWGLHFEGKSTVFGTAINYVTLRILGLDPDHPAMVKARNTLHKLGSAVAIPSWGKFWLCALGVYEWEGLAPLLPEPWLLPQFVWLFPAPVNFAINKLVMFYEHGPESKWFKGMVNRNQDAIWLCREGLAGTGTNGSQLWDTSFAVQAVVESGLLNEDGNLESMQKALDFIKVSQIKENPRDIGRCYRQPTLGAWPFSTRDQGYTVSDTTSEGLRATLLLQNSAGIKPLISKEMLCNAVDVILTMQNKCGGFASYEKIRAPLQLEMLNASEVFGNIMTEFAYPECTTSVVLGLSMFKKTYPEYRSHEIDETIKDSIKYIFDSQKQDGSCLASVNYFYNNCEQVAKACEFLISHQNEDGGWGESFRSCELNTYVDHPDGSQVVNTSFALLALMAANYPDKEPLIMDRQQPNGEWLQEGIEGVFNKNCMIAYPNYKFIFTIWALGKYSLVYPEN</sequence>
<comment type="similarity">
    <text evidence="1">Belongs to the terpene cyclase/mutase family.</text>
</comment>
<proteinExistence type="inferred from homology"/>
<evidence type="ECO:0000259" key="3">
    <source>
        <dbReference type="Pfam" id="PF13243"/>
    </source>
</evidence>
<gene>
    <name evidence="5" type="ORF">BB560_005602</name>
</gene>
<dbReference type="Pfam" id="PF13243">
    <property type="entry name" value="SQHop_cyclase_C"/>
    <property type="match status" value="1"/>
</dbReference>
<protein>
    <recommendedName>
        <fullName evidence="7">Terpene cyclase/mutase family member</fullName>
    </recommendedName>
</protein>
<dbReference type="PANTHER" id="PTHR11764:SF20">
    <property type="entry name" value="LANOSTEROL SYNTHASE"/>
    <property type="match status" value="1"/>
</dbReference>
<dbReference type="Gene3D" id="6.20.120.20">
    <property type="match status" value="1"/>
</dbReference>
<dbReference type="InterPro" id="IPR008930">
    <property type="entry name" value="Terpenoid_cyclase/PrenylTrfase"/>
</dbReference>
<dbReference type="InterPro" id="IPR032697">
    <property type="entry name" value="SQ_cyclase_N"/>
</dbReference>
<evidence type="ECO:0000259" key="4">
    <source>
        <dbReference type="Pfam" id="PF13249"/>
    </source>
</evidence>
<keyword evidence="6" id="KW-1185">Reference proteome</keyword>
<dbReference type="InterPro" id="IPR032696">
    <property type="entry name" value="SQ_cyclase_C"/>
</dbReference>
<accession>A0A2T9Z2K4</accession>
<feature type="domain" description="Squalene cyclase C-terminal" evidence="3">
    <location>
        <begin position="271"/>
        <end position="580"/>
    </location>
</feature>
<keyword evidence="2" id="KW-0677">Repeat</keyword>
<name>A0A2T9Z2K4_9FUNG</name>
<dbReference type="Pfam" id="PF13249">
    <property type="entry name" value="SQHop_cyclase_N"/>
    <property type="match status" value="1"/>
</dbReference>
<evidence type="ECO:0000256" key="1">
    <source>
        <dbReference type="ARBA" id="ARBA00009755"/>
    </source>
</evidence>
<dbReference type="Proteomes" id="UP000245609">
    <property type="component" value="Unassembled WGS sequence"/>
</dbReference>